<comment type="caution">
    <text evidence="4">The sequence shown here is derived from an EMBL/GenBank/DDBJ whole genome shotgun (WGS) entry which is preliminary data.</text>
</comment>
<dbReference type="Gene3D" id="3.40.630.30">
    <property type="match status" value="1"/>
</dbReference>
<dbReference type="PROSITE" id="PS51186">
    <property type="entry name" value="GNAT"/>
    <property type="match status" value="1"/>
</dbReference>
<evidence type="ECO:0000256" key="2">
    <source>
        <dbReference type="ARBA" id="ARBA00023315"/>
    </source>
</evidence>
<proteinExistence type="predicted"/>
<evidence type="ECO:0000256" key="1">
    <source>
        <dbReference type="ARBA" id="ARBA00022679"/>
    </source>
</evidence>
<dbReference type="InterPro" id="IPR016181">
    <property type="entry name" value="Acyl_CoA_acyltransferase"/>
</dbReference>
<dbReference type="AlphaFoldDB" id="A0A964E2C9"/>
<dbReference type="CDD" id="cd04301">
    <property type="entry name" value="NAT_SF"/>
    <property type="match status" value="1"/>
</dbReference>
<gene>
    <name evidence="4" type="ORF">ACELLULO517_02875</name>
</gene>
<evidence type="ECO:0000313" key="4">
    <source>
        <dbReference type="EMBL" id="MCB8879164.1"/>
    </source>
</evidence>
<name>A0A964E2C9_9PROT</name>
<keyword evidence="5" id="KW-1185">Reference proteome</keyword>
<dbReference type="PANTHER" id="PTHR43420:SF44">
    <property type="entry name" value="ACETYLTRANSFERASE YPEA"/>
    <property type="match status" value="1"/>
</dbReference>
<keyword evidence="1" id="KW-0808">Transferase</keyword>
<organism evidence="4 5">
    <name type="scientific">Acidisoma cellulosilyticum</name>
    <dbReference type="NCBI Taxonomy" id="2802395"/>
    <lineage>
        <taxon>Bacteria</taxon>
        <taxon>Pseudomonadati</taxon>
        <taxon>Pseudomonadota</taxon>
        <taxon>Alphaproteobacteria</taxon>
        <taxon>Acetobacterales</taxon>
        <taxon>Acidocellaceae</taxon>
        <taxon>Acidisoma</taxon>
    </lineage>
</organism>
<accession>A0A964E2C9</accession>
<dbReference type="EMBL" id="JAESVA010000001">
    <property type="protein sequence ID" value="MCB8879164.1"/>
    <property type="molecule type" value="Genomic_DNA"/>
</dbReference>
<keyword evidence="2" id="KW-0012">Acyltransferase</keyword>
<dbReference type="GO" id="GO:0016747">
    <property type="term" value="F:acyltransferase activity, transferring groups other than amino-acyl groups"/>
    <property type="evidence" value="ECO:0007669"/>
    <property type="project" value="InterPro"/>
</dbReference>
<dbReference type="Pfam" id="PF00583">
    <property type="entry name" value="Acetyltransf_1"/>
    <property type="match status" value="1"/>
</dbReference>
<dbReference type="InterPro" id="IPR050680">
    <property type="entry name" value="YpeA/RimI_acetyltransf"/>
</dbReference>
<dbReference type="InterPro" id="IPR000182">
    <property type="entry name" value="GNAT_dom"/>
</dbReference>
<dbReference type="PANTHER" id="PTHR43420">
    <property type="entry name" value="ACETYLTRANSFERASE"/>
    <property type="match status" value="1"/>
</dbReference>
<evidence type="ECO:0000313" key="5">
    <source>
        <dbReference type="Proteomes" id="UP000721844"/>
    </source>
</evidence>
<dbReference type="Proteomes" id="UP000721844">
    <property type="component" value="Unassembled WGS sequence"/>
</dbReference>
<protein>
    <submittedName>
        <fullName evidence="4">GNAT family N-acetyltransferase</fullName>
    </submittedName>
</protein>
<dbReference type="SUPFAM" id="SSF55729">
    <property type="entry name" value="Acyl-CoA N-acyltransferases (Nat)"/>
    <property type="match status" value="1"/>
</dbReference>
<reference evidence="4 5" key="1">
    <citation type="journal article" date="2021" name="Microorganisms">
        <title>Acidisoma silvae sp. nov. and Acidisomacellulosilytica sp. nov., Two Acidophilic Bacteria Isolated from Decaying Wood, Hydrolyzing Cellulose and Producing Poly-3-hydroxybutyrate.</title>
        <authorList>
            <person name="Mieszkin S."/>
            <person name="Pouder E."/>
            <person name="Uroz S."/>
            <person name="Simon-Colin C."/>
            <person name="Alain K."/>
        </authorList>
    </citation>
    <scope>NUCLEOTIDE SEQUENCE [LARGE SCALE GENOMIC DNA]</scope>
    <source>
        <strain evidence="4 5">HW T5.17</strain>
    </source>
</reference>
<evidence type="ECO:0000259" key="3">
    <source>
        <dbReference type="PROSITE" id="PS51186"/>
    </source>
</evidence>
<sequence length="185" mass="19338">MAAAGRRAALYRSAARPAAPWRVAATAARVERGVLNDLAASIQSVGPTYAAVLAAIHAAAFPEEPWGAAAFQTQLEMHGVVGLLDKRGGLLVLRVTADEAEILTIGVLPSLRRRGLARGLLHAGLARASGLGATSIFLEVDMGNRAAQALYAKSGFSEVGRRKRYYANGADALVLRLELPSVSPA</sequence>
<feature type="domain" description="N-acetyltransferase" evidence="3">
    <location>
        <begin position="40"/>
        <end position="180"/>
    </location>
</feature>